<keyword evidence="3" id="KW-0804">Transcription</keyword>
<proteinExistence type="predicted"/>
<dbReference type="PANTHER" id="PTHR43280">
    <property type="entry name" value="ARAC-FAMILY TRANSCRIPTIONAL REGULATOR"/>
    <property type="match status" value="1"/>
</dbReference>
<comment type="caution">
    <text evidence="5">The sequence shown here is derived from an EMBL/GenBank/DDBJ whole genome shotgun (WGS) entry which is preliminary data.</text>
</comment>
<evidence type="ECO:0000256" key="2">
    <source>
        <dbReference type="ARBA" id="ARBA00023125"/>
    </source>
</evidence>
<dbReference type="Gene3D" id="1.10.10.60">
    <property type="entry name" value="Homeodomain-like"/>
    <property type="match status" value="1"/>
</dbReference>
<dbReference type="InterPro" id="IPR014710">
    <property type="entry name" value="RmlC-like_jellyroll"/>
</dbReference>
<dbReference type="Pfam" id="PF12833">
    <property type="entry name" value="HTH_18"/>
    <property type="match status" value="1"/>
</dbReference>
<evidence type="ECO:0000259" key="4">
    <source>
        <dbReference type="PROSITE" id="PS01124"/>
    </source>
</evidence>
<keyword evidence="2" id="KW-0238">DNA-binding</keyword>
<accession>A0ABS1WIC2</accession>
<evidence type="ECO:0000256" key="1">
    <source>
        <dbReference type="ARBA" id="ARBA00023015"/>
    </source>
</evidence>
<dbReference type="InterPro" id="IPR009057">
    <property type="entry name" value="Homeodomain-like_sf"/>
</dbReference>
<evidence type="ECO:0000313" key="5">
    <source>
        <dbReference type="EMBL" id="MBL7558880.1"/>
    </source>
</evidence>
<dbReference type="InterPro" id="IPR018060">
    <property type="entry name" value="HTH_AraC"/>
</dbReference>
<dbReference type="InterPro" id="IPR003313">
    <property type="entry name" value="AraC-bd"/>
</dbReference>
<protein>
    <submittedName>
        <fullName evidence="5">Helix-turn-helix domain-containing protein</fullName>
    </submittedName>
</protein>
<dbReference type="PANTHER" id="PTHR43280:SF32">
    <property type="entry name" value="TRANSCRIPTIONAL REGULATORY PROTEIN"/>
    <property type="match status" value="1"/>
</dbReference>
<gene>
    <name evidence="5" type="ORF">JAO71_03605</name>
</gene>
<organism evidence="5 6">
    <name type="scientific">Olleya sediminilitoris</name>
    <dbReference type="NCBI Taxonomy" id="2795739"/>
    <lineage>
        <taxon>Bacteria</taxon>
        <taxon>Pseudomonadati</taxon>
        <taxon>Bacteroidota</taxon>
        <taxon>Flavobacteriia</taxon>
        <taxon>Flavobacteriales</taxon>
        <taxon>Flavobacteriaceae</taxon>
    </lineage>
</organism>
<sequence length="292" mass="34276">MKKLPVLNINQFKNQEELTDFYSNDLNVHLKQNSKIVHKPHSHNFYLCVCFTEGNGTHEIDFDSYTISKGSVFFLRPGQMHRWHFTSLVNGFIFFHTQEFFQLNIINTNLNEFPFYLSLENTPKLQLDNYQLNKIGTIFQSINDEFNGQMFFKTEKIASLINLVYIDLSRLYSEKDSKTINVSSSYLNILRILEQKIELHFKTEKTVQFYANLLNITPKHLNRVVKSTIDKTTSEFITNRVLLEAKRLIVHSKNPLSHTAETLGFYDYAHFSKLFKSKIGITAIEFKTKHRL</sequence>
<name>A0ABS1WIC2_9FLAO</name>
<dbReference type="SMART" id="SM00342">
    <property type="entry name" value="HTH_ARAC"/>
    <property type="match status" value="1"/>
</dbReference>
<dbReference type="RefSeq" id="WP_202998900.1">
    <property type="nucleotide sequence ID" value="NZ_JAEMEF010000002.1"/>
</dbReference>
<dbReference type="SUPFAM" id="SSF46689">
    <property type="entry name" value="Homeodomain-like"/>
    <property type="match status" value="1"/>
</dbReference>
<dbReference type="Proteomes" id="UP000605013">
    <property type="component" value="Unassembled WGS sequence"/>
</dbReference>
<feature type="domain" description="HTH araC/xylS-type" evidence="4">
    <location>
        <begin position="191"/>
        <end position="289"/>
    </location>
</feature>
<evidence type="ECO:0000256" key="3">
    <source>
        <dbReference type="ARBA" id="ARBA00023163"/>
    </source>
</evidence>
<reference evidence="5 6" key="1">
    <citation type="submission" date="2020-12" db="EMBL/GenBank/DDBJ databases">
        <title>Olleya sediminilitoris sp. nov., isolated from a tidal flat.</title>
        <authorList>
            <person name="Park S."/>
            <person name="Yoon J.-H."/>
        </authorList>
    </citation>
    <scope>NUCLEOTIDE SEQUENCE [LARGE SCALE GENOMIC DNA]</scope>
    <source>
        <strain evidence="5 6">YSTF-M6</strain>
    </source>
</reference>
<dbReference type="PROSITE" id="PS01124">
    <property type="entry name" value="HTH_ARAC_FAMILY_2"/>
    <property type="match status" value="1"/>
</dbReference>
<dbReference type="Pfam" id="PF02311">
    <property type="entry name" value="AraC_binding"/>
    <property type="match status" value="1"/>
</dbReference>
<dbReference type="InterPro" id="IPR037923">
    <property type="entry name" value="HTH-like"/>
</dbReference>
<keyword evidence="6" id="KW-1185">Reference proteome</keyword>
<dbReference type="SUPFAM" id="SSF51215">
    <property type="entry name" value="Regulatory protein AraC"/>
    <property type="match status" value="1"/>
</dbReference>
<dbReference type="EMBL" id="JAEMEF010000002">
    <property type="protein sequence ID" value="MBL7558880.1"/>
    <property type="molecule type" value="Genomic_DNA"/>
</dbReference>
<keyword evidence="1" id="KW-0805">Transcription regulation</keyword>
<dbReference type="Gene3D" id="2.60.120.10">
    <property type="entry name" value="Jelly Rolls"/>
    <property type="match status" value="1"/>
</dbReference>
<evidence type="ECO:0000313" key="6">
    <source>
        <dbReference type="Proteomes" id="UP000605013"/>
    </source>
</evidence>